<comment type="catalytic activity">
    <reaction evidence="3">
        <text>O-succinyl-L-homoserine + hydrogen sulfide = L-homocysteine + succinate</text>
        <dbReference type="Rhea" id="RHEA:27826"/>
        <dbReference type="ChEBI" id="CHEBI:29919"/>
        <dbReference type="ChEBI" id="CHEBI:30031"/>
        <dbReference type="ChEBI" id="CHEBI:57661"/>
        <dbReference type="ChEBI" id="CHEBI:58199"/>
    </reaction>
</comment>
<evidence type="ECO:0000256" key="3">
    <source>
        <dbReference type="HAMAP-Rule" id="MF_02056"/>
    </source>
</evidence>
<name>A0A5R9JA34_9PROT</name>
<keyword evidence="3" id="KW-0486">Methionine biosynthesis</keyword>
<keyword evidence="2 3" id="KW-0663">Pyridoxal phosphate</keyword>
<dbReference type="UniPathway" id="UPA00051">
    <property type="reaction ID" value="UER00449"/>
</dbReference>
<dbReference type="CDD" id="cd00614">
    <property type="entry name" value="CGS_like"/>
    <property type="match status" value="1"/>
</dbReference>
<dbReference type="Gene3D" id="3.40.640.10">
    <property type="entry name" value="Type I PLP-dependent aspartate aminotransferase-like (Major domain)"/>
    <property type="match status" value="1"/>
</dbReference>
<comment type="cofactor">
    <cofactor evidence="1 3 5">
        <name>pyridoxal 5'-phosphate</name>
        <dbReference type="ChEBI" id="CHEBI:597326"/>
    </cofactor>
</comment>
<dbReference type="InterPro" id="IPR000277">
    <property type="entry name" value="Cys/Met-Metab_PyrdxlP-dep_enz"/>
</dbReference>
<dbReference type="InterPro" id="IPR015424">
    <property type="entry name" value="PyrdxlP-dep_Trfase"/>
</dbReference>
<comment type="caution">
    <text evidence="6">The sequence shown here is derived from an EMBL/GenBank/DDBJ whole genome shotgun (WGS) entry which is preliminary data.</text>
</comment>
<sequence length="401" mass="43517">MMSDNASYRTNTRLIHSGTERSPFGETSEAMFLTSGFVYDSAEQAEATFKGEAEHYQYSRFGNPTVSMFERRLAEIEGAEACRATASGMGAVHAALLSHLKAGDRLVASRALFGSCFWIVSTLLPRYGIESVFVDGHDLDQWRTALSQPTAMVLLESPSNPMLDIVDLQAVADLAHAAGALVVVDNVFATPLLQRPFELGADVVVYSCTKHIDGQGRVLGGAVLGRAKWVEDVLQPFIRNTGPTLSAFNAWVLLKGLETLALRVDAMCANAARMADWLALQPGIRRVWYPARTDHAQHALAMRQMSAGGTLVTFELDGKAAAFEVMNRLRLIAVSNNLGDSRSLVTHPATTTHMRIGAEERARLGITDGVVRMSVGLEDVLDLQDDLGRALTGLSRLRAAE</sequence>
<dbReference type="EMBL" id="VCDI01000001">
    <property type="protein sequence ID" value="TLU74484.1"/>
    <property type="molecule type" value="Genomic_DNA"/>
</dbReference>
<feature type="modified residue" description="N6-(pyridoxal phosphate)lysine" evidence="3 4">
    <location>
        <position position="210"/>
    </location>
</feature>
<comment type="subunit">
    <text evidence="3">Homotetramer.</text>
</comment>
<dbReference type="GO" id="GO:0030170">
    <property type="term" value="F:pyridoxal phosphate binding"/>
    <property type="evidence" value="ECO:0007669"/>
    <property type="project" value="UniProtKB-UniRule"/>
</dbReference>
<dbReference type="AlphaFoldDB" id="A0A5R9JA34"/>
<dbReference type="EC" id="2.5.1.-" evidence="3"/>
<dbReference type="HAMAP" id="MF_02056">
    <property type="entry name" value="MetZ"/>
    <property type="match status" value="1"/>
</dbReference>
<dbReference type="PIRSF" id="PIRSF001434">
    <property type="entry name" value="CGS"/>
    <property type="match status" value="1"/>
</dbReference>
<evidence type="ECO:0000256" key="1">
    <source>
        <dbReference type="ARBA" id="ARBA00001933"/>
    </source>
</evidence>
<proteinExistence type="inferred from homology"/>
<evidence type="ECO:0000313" key="7">
    <source>
        <dbReference type="Proteomes" id="UP000305654"/>
    </source>
</evidence>
<comment type="function">
    <text evidence="3">Catalyzes the formation of L-homocysteine from O-succinyl-L-homoserine (OSHS) and hydrogen sulfide.</text>
</comment>
<dbReference type="InterPro" id="IPR006234">
    <property type="entry name" value="O-succ-hSer_sulfhydrylase"/>
</dbReference>
<keyword evidence="3" id="KW-0028">Amino-acid biosynthesis</keyword>
<dbReference type="FunFam" id="3.40.640.10:FF:000046">
    <property type="entry name" value="Cystathionine gamma-lyase"/>
    <property type="match status" value="1"/>
</dbReference>
<dbReference type="Gene3D" id="3.90.1150.10">
    <property type="entry name" value="Aspartate Aminotransferase, domain 1"/>
    <property type="match status" value="1"/>
</dbReference>
<dbReference type="OrthoDB" id="9790858at2"/>
<dbReference type="PANTHER" id="PTHR11808:SF80">
    <property type="entry name" value="CYSTATHIONINE GAMMA-LYASE"/>
    <property type="match status" value="1"/>
</dbReference>
<dbReference type="NCBIfam" id="TIGR01325">
    <property type="entry name" value="O_suc_HS_sulf"/>
    <property type="match status" value="1"/>
</dbReference>
<dbReference type="GO" id="GO:0005737">
    <property type="term" value="C:cytoplasm"/>
    <property type="evidence" value="ECO:0007669"/>
    <property type="project" value="TreeGrafter"/>
</dbReference>
<comment type="similarity">
    <text evidence="3">Belongs to the trans-sulfuration enzymes family. MetZ subfamily.</text>
</comment>
<dbReference type="GO" id="GO:0019346">
    <property type="term" value="P:transsulfuration"/>
    <property type="evidence" value="ECO:0007669"/>
    <property type="project" value="InterPro"/>
</dbReference>
<comment type="pathway">
    <text evidence="3">Amino-acid biosynthesis; L-methionine biosynthesis via de novo pathway; L-homocysteine from O-succinyl-L-homoserine: step 1/1.</text>
</comment>
<evidence type="ECO:0000256" key="2">
    <source>
        <dbReference type="ARBA" id="ARBA00022898"/>
    </source>
</evidence>
<accession>A0A5R9JA34</accession>
<dbReference type="GO" id="GO:0071268">
    <property type="term" value="P:homocysteine biosynthetic process"/>
    <property type="evidence" value="ECO:0007669"/>
    <property type="project" value="InterPro"/>
</dbReference>
<dbReference type="GO" id="GO:0016765">
    <property type="term" value="F:transferase activity, transferring alkyl or aryl (other than methyl) groups"/>
    <property type="evidence" value="ECO:0007669"/>
    <property type="project" value="UniProtKB-UniRule"/>
</dbReference>
<evidence type="ECO:0000256" key="5">
    <source>
        <dbReference type="RuleBase" id="RU362118"/>
    </source>
</evidence>
<dbReference type="Pfam" id="PF01053">
    <property type="entry name" value="Cys_Met_Meta_PP"/>
    <property type="match status" value="1"/>
</dbReference>
<dbReference type="InterPro" id="IPR015422">
    <property type="entry name" value="PyrdxlP-dep_Trfase_small"/>
</dbReference>
<evidence type="ECO:0000313" key="6">
    <source>
        <dbReference type="EMBL" id="TLU74484.1"/>
    </source>
</evidence>
<reference evidence="6 7" key="1">
    <citation type="submission" date="2019-05" db="EMBL/GenBank/DDBJ databases">
        <authorList>
            <person name="Pankratov T."/>
            <person name="Grouzdev D."/>
        </authorList>
    </citation>
    <scope>NUCLEOTIDE SEQUENCE [LARGE SCALE GENOMIC DNA]</scope>
    <source>
        <strain evidence="6 7">KEBCLARHB70R</strain>
    </source>
</reference>
<dbReference type="GO" id="GO:0016846">
    <property type="term" value="F:carbon-sulfur lyase activity"/>
    <property type="evidence" value="ECO:0007669"/>
    <property type="project" value="TreeGrafter"/>
</dbReference>
<organism evidence="6 7">
    <name type="scientific">Lichenicoccus roseus</name>
    <dbReference type="NCBI Taxonomy" id="2683649"/>
    <lineage>
        <taxon>Bacteria</taxon>
        <taxon>Pseudomonadati</taxon>
        <taxon>Pseudomonadota</taxon>
        <taxon>Alphaproteobacteria</taxon>
        <taxon>Acetobacterales</taxon>
        <taxon>Acetobacteraceae</taxon>
        <taxon>Lichenicoccus</taxon>
    </lineage>
</organism>
<dbReference type="NCBIfam" id="NF006003">
    <property type="entry name" value="PRK08133.1"/>
    <property type="match status" value="1"/>
</dbReference>
<dbReference type="Proteomes" id="UP000305654">
    <property type="component" value="Unassembled WGS sequence"/>
</dbReference>
<gene>
    <name evidence="3 6" type="primary">metZ</name>
    <name evidence="6" type="ORF">FE263_04750</name>
</gene>
<evidence type="ECO:0000256" key="4">
    <source>
        <dbReference type="PIRSR" id="PIRSR001434-2"/>
    </source>
</evidence>
<keyword evidence="3" id="KW-0808">Transferase</keyword>
<dbReference type="InterPro" id="IPR015421">
    <property type="entry name" value="PyrdxlP-dep_Trfase_major"/>
</dbReference>
<protein>
    <recommendedName>
        <fullName evidence="3">O-succinylhomoserine sulfhydrylase</fullName>
        <shortName evidence="3">OSH sulfhydrylase</shortName>
        <shortName evidence="3">OSHS sulfhydrylase</shortName>
        <ecNumber evidence="3">2.5.1.-</ecNumber>
    </recommendedName>
</protein>
<dbReference type="GO" id="GO:0071266">
    <property type="term" value="P:'de novo' L-methionine biosynthetic process"/>
    <property type="evidence" value="ECO:0007669"/>
    <property type="project" value="UniProtKB-UniRule"/>
</dbReference>
<dbReference type="SUPFAM" id="SSF53383">
    <property type="entry name" value="PLP-dependent transferases"/>
    <property type="match status" value="1"/>
</dbReference>
<dbReference type="PANTHER" id="PTHR11808">
    <property type="entry name" value="TRANS-SULFURATION ENZYME FAMILY MEMBER"/>
    <property type="match status" value="1"/>
</dbReference>
<keyword evidence="7" id="KW-1185">Reference proteome</keyword>